<comment type="caution">
    <text evidence="6">The sequence shown here is derived from an EMBL/GenBank/DDBJ whole genome shotgun (WGS) entry which is preliminary data.</text>
</comment>
<organism evidence="6 7">
    <name type="scientific">Cyclotella cryptica</name>
    <dbReference type="NCBI Taxonomy" id="29204"/>
    <lineage>
        <taxon>Eukaryota</taxon>
        <taxon>Sar</taxon>
        <taxon>Stramenopiles</taxon>
        <taxon>Ochrophyta</taxon>
        <taxon>Bacillariophyta</taxon>
        <taxon>Coscinodiscophyceae</taxon>
        <taxon>Thalassiosirophycidae</taxon>
        <taxon>Stephanodiscales</taxon>
        <taxon>Stephanodiscaceae</taxon>
        <taxon>Cyclotella</taxon>
    </lineage>
</organism>
<keyword evidence="4" id="KW-0732">Signal</keyword>
<dbReference type="AlphaFoldDB" id="A0ABD3PGU1"/>
<keyword evidence="3" id="KW-0520">NAD</keyword>
<feature type="domain" description="Glutamate/phenylalanine/leucine/valine/L-tryptophan dehydrogenase C-terminal" evidence="5">
    <location>
        <begin position="228"/>
        <end position="478"/>
    </location>
</feature>
<name>A0ABD3PGU1_9STRA</name>
<dbReference type="InterPro" id="IPR036291">
    <property type="entry name" value="NAD(P)-bd_dom_sf"/>
</dbReference>
<dbReference type="Pfam" id="PF00208">
    <property type="entry name" value="ELFV_dehydrog"/>
    <property type="match status" value="1"/>
</dbReference>
<evidence type="ECO:0000256" key="4">
    <source>
        <dbReference type="SAM" id="SignalP"/>
    </source>
</evidence>
<keyword evidence="7" id="KW-1185">Reference proteome</keyword>
<dbReference type="Proteomes" id="UP001516023">
    <property type="component" value="Unassembled WGS sequence"/>
</dbReference>
<dbReference type="PANTHER" id="PTHR42722">
    <property type="entry name" value="LEUCINE DEHYDROGENASE"/>
    <property type="match status" value="1"/>
</dbReference>
<reference evidence="6 7" key="1">
    <citation type="journal article" date="2020" name="G3 (Bethesda)">
        <title>Improved Reference Genome for Cyclotella cryptica CCMP332, a Model for Cell Wall Morphogenesis, Salinity Adaptation, and Lipid Production in Diatoms (Bacillariophyta).</title>
        <authorList>
            <person name="Roberts W.R."/>
            <person name="Downey K.M."/>
            <person name="Ruck E.C."/>
            <person name="Traller J.C."/>
            <person name="Alverson A.J."/>
        </authorList>
    </citation>
    <scope>NUCLEOTIDE SEQUENCE [LARGE SCALE GENOMIC DNA]</scope>
    <source>
        <strain evidence="6 7">CCMP332</strain>
    </source>
</reference>
<comment type="similarity">
    <text evidence="1">Belongs to the Glu/Leu/Phe/Val dehydrogenases family.</text>
</comment>
<proteinExistence type="inferred from homology"/>
<dbReference type="InterPro" id="IPR046346">
    <property type="entry name" value="Aminoacid_DH-like_N_sf"/>
</dbReference>
<feature type="signal peptide" evidence="4">
    <location>
        <begin position="1"/>
        <end position="19"/>
    </location>
</feature>
<keyword evidence="2" id="KW-0560">Oxidoreductase</keyword>
<dbReference type="SUPFAM" id="SSF51905">
    <property type="entry name" value="FAD/NAD(P)-binding domain"/>
    <property type="match status" value="1"/>
</dbReference>
<dbReference type="Gene3D" id="3.50.50.60">
    <property type="entry name" value="FAD/NAD(P)-binding domain"/>
    <property type="match status" value="1"/>
</dbReference>
<dbReference type="InterPro" id="IPR006097">
    <property type="entry name" value="Glu/Leu/Phe/Val/Trp_DH_dimer"/>
</dbReference>
<dbReference type="InterPro" id="IPR036188">
    <property type="entry name" value="FAD/NAD-bd_sf"/>
</dbReference>
<dbReference type="InterPro" id="IPR006076">
    <property type="entry name" value="FAD-dep_OxRdtase"/>
</dbReference>
<dbReference type="SMART" id="SM00839">
    <property type="entry name" value="ELFV_dehydrog"/>
    <property type="match status" value="1"/>
</dbReference>
<evidence type="ECO:0000256" key="2">
    <source>
        <dbReference type="ARBA" id="ARBA00023002"/>
    </source>
</evidence>
<gene>
    <name evidence="6" type="ORF">HJC23_004380</name>
</gene>
<accession>A0ABD3PGU1</accession>
<dbReference type="SUPFAM" id="SSF51735">
    <property type="entry name" value="NAD(P)-binding Rossmann-fold domains"/>
    <property type="match status" value="1"/>
</dbReference>
<dbReference type="PANTHER" id="PTHR42722:SF1">
    <property type="entry name" value="VALINE DEHYDROGENASE"/>
    <property type="match status" value="1"/>
</dbReference>
<dbReference type="Gene3D" id="3.40.50.10860">
    <property type="entry name" value="Leucine Dehydrogenase, chain A, domain 1"/>
    <property type="match status" value="1"/>
</dbReference>
<evidence type="ECO:0000256" key="1">
    <source>
        <dbReference type="ARBA" id="ARBA00006382"/>
    </source>
</evidence>
<sequence>MKFLPVALTLAFTLTSVDAFSSIGKSLPSLIDIYCMGYSYYIQRTLGSDKWCRSFAYPHLFTVSPLPAFPNLGDVFKIVKEPCEKCSAVVVEAKVEQEGVSMYIGIDSDSYGHTNRPGNGGIRLLNYKTRESAIADAVRLAKGMTRKHDMFRTGFSGAKVVVKSDHKDLSVIQRRKLMQNVASALHAFEGGMYTGCDLNTSDRDMDYLVEATDEKYVLAGRNSQVDTNVATASSVIGSIIGTLQAMSGSDDISELIFTVQGCGKVGSTVAKELVRLGAKNVQTCDLFPESAKIQGCTPIKDWARTPCDFLVPCANSLAITEDVAANFPAGIKYCVGATNSPFANDKAREIFEKRGVMHIPESISSAGAILADSVEWYDIDLYQTVEPAKMYGWIRDISRVKASDLAAHAGQEPQHVTSNLSNVVPEREGEPVGKDFETWIEDNLSSTETLIIGGGLAGTATAFSLAEKGVNSTLVEQGSSIAPASASSNGDSRMYRKMYSSEFFSKMQSKALDRWADVERKSGSSLLQENGLLFYGEDTSETVEGSVLGALKVMERLGLPHKFYATGDDIANAYPALESCRGKPYSGVCEDTAGHIRASKACEAMAKAAGDKCDVKLNSKIVSLNTNGEGGKVVAVTEDGKTIKADNCVISCGPWTNDVLDLAGLPRLNLDIWQVQWGHYEVSEEASASIPQAFHFRKENGIDGGLYYVFPSSATESIQNGGKSYVKVGVDFPTGHALADMSSFNYQGSEEVLKLIDEWVEEHLPSVGKRIDSYCSPYTMTKDSYFVMDKLADNVAVFSGGSGRAFKFGPLLGDCVASLLTGEKAPVDLAPFSAKRAASLSSPEVGQAVVA</sequence>
<dbReference type="InterPro" id="IPR016211">
    <property type="entry name" value="Glu/Phe/Leu/Val/Trp_DH_bac/arc"/>
</dbReference>
<dbReference type="InterPro" id="IPR006096">
    <property type="entry name" value="Glu/Leu/Phe/Val/Trp_DH_C"/>
</dbReference>
<dbReference type="GO" id="GO:0016491">
    <property type="term" value="F:oxidoreductase activity"/>
    <property type="evidence" value="ECO:0007669"/>
    <property type="project" value="UniProtKB-KW"/>
</dbReference>
<dbReference type="Gene3D" id="3.30.9.10">
    <property type="entry name" value="D-Amino Acid Oxidase, subunit A, domain 2"/>
    <property type="match status" value="1"/>
</dbReference>
<dbReference type="Gene3D" id="3.40.50.720">
    <property type="entry name" value="NAD(P)-binding Rossmann-like Domain"/>
    <property type="match status" value="1"/>
</dbReference>
<dbReference type="SUPFAM" id="SSF53223">
    <property type="entry name" value="Aminoacid dehydrogenase-like, N-terminal domain"/>
    <property type="match status" value="1"/>
</dbReference>
<evidence type="ECO:0000259" key="5">
    <source>
        <dbReference type="SMART" id="SM00839"/>
    </source>
</evidence>
<evidence type="ECO:0000256" key="3">
    <source>
        <dbReference type="ARBA" id="ARBA00023027"/>
    </source>
</evidence>
<dbReference type="Pfam" id="PF02812">
    <property type="entry name" value="ELFV_dehydrog_N"/>
    <property type="match status" value="1"/>
</dbReference>
<feature type="chain" id="PRO_5044743550" description="Glutamate/phenylalanine/leucine/valine/L-tryptophan dehydrogenase C-terminal domain-containing protein" evidence="4">
    <location>
        <begin position="20"/>
        <end position="851"/>
    </location>
</feature>
<evidence type="ECO:0000313" key="6">
    <source>
        <dbReference type="EMBL" id="KAL3787355.1"/>
    </source>
</evidence>
<evidence type="ECO:0000313" key="7">
    <source>
        <dbReference type="Proteomes" id="UP001516023"/>
    </source>
</evidence>
<dbReference type="EMBL" id="JABMIG020000176">
    <property type="protein sequence ID" value="KAL3787355.1"/>
    <property type="molecule type" value="Genomic_DNA"/>
</dbReference>
<protein>
    <recommendedName>
        <fullName evidence="5">Glutamate/phenylalanine/leucine/valine/L-tryptophan dehydrogenase C-terminal domain-containing protein</fullName>
    </recommendedName>
</protein>
<dbReference type="Pfam" id="PF01266">
    <property type="entry name" value="DAO"/>
    <property type="match status" value="1"/>
</dbReference>